<evidence type="ECO:0000256" key="1">
    <source>
        <dbReference type="SAM" id="Coils"/>
    </source>
</evidence>
<feature type="coiled-coil region" evidence="1">
    <location>
        <begin position="193"/>
        <end position="220"/>
    </location>
</feature>
<evidence type="ECO:0000256" key="2">
    <source>
        <dbReference type="SAM" id="Phobius"/>
    </source>
</evidence>
<dbReference type="GeneID" id="97285933"/>
<keyword evidence="4" id="KW-1185">Reference proteome</keyword>
<gene>
    <name evidence="3" type="ORF">OG350_35855</name>
</gene>
<feature type="transmembrane region" description="Helical" evidence="2">
    <location>
        <begin position="96"/>
        <end position="123"/>
    </location>
</feature>
<sequence>MAVAMVDAVRLAKANRRRYERLVECQEELGQRATAENAAQQKARQTLYDEALVPFRDAFQRLKRVDLVELAEIELPAVGGEVGVEFRRLREGAVTAAVGALAGGALAGSGAGAGAFLAVGAFATASTGTAISGLSGAAATSATLAWLGGGSLAAGGGGVAAGTTVLSLIVAAPAVLSLAAVAEWQSRRARRGQRQMAEDLERAETEMREVEEAASALYERSKRMRRLLRDLRYVLVQRLPSFTALVEACDDYARYDARRRAEVAAMVDLAGLAVMVMSCPITDAEGRMTEESGRVVADAEARLRAMDTES</sequence>
<dbReference type="RefSeq" id="WP_030618932.1">
    <property type="nucleotide sequence ID" value="NZ_CP108164.1"/>
</dbReference>
<protein>
    <submittedName>
        <fullName evidence="3">Uncharacterized protein</fullName>
    </submittedName>
</protein>
<organism evidence="3 4">
    <name type="scientific">Streptomyces achromogenes</name>
    <dbReference type="NCBI Taxonomy" id="67255"/>
    <lineage>
        <taxon>Bacteria</taxon>
        <taxon>Bacillati</taxon>
        <taxon>Actinomycetota</taxon>
        <taxon>Actinomycetes</taxon>
        <taxon>Kitasatosporales</taxon>
        <taxon>Streptomycetaceae</taxon>
        <taxon>Streptomyces</taxon>
    </lineage>
</organism>
<feature type="transmembrane region" description="Helical" evidence="2">
    <location>
        <begin position="159"/>
        <end position="181"/>
    </location>
</feature>
<dbReference type="Proteomes" id="UP001622557">
    <property type="component" value="Chromosome"/>
</dbReference>
<name>A0ABZ1L086_STRAH</name>
<dbReference type="EMBL" id="CP108164">
    <property type="protein sequence ID" value="WTQ85349.1"/>
    <property type="molecule type" value="Genomic_DNA"/>
</dbReference>
<proteinExistence type="predicted"/>
<keyword evidence="2" id="KW-1133">Transmembrane helix</keyword>
<keyword evidence="2" id="KW-0812">Transmembrane</keyword>
<reference evidence="3 4" key="1">
    <citation type="submission" date="2022-10" db="EMBL/GenBank/DDBJ databases">
        <title>The complete genomes of actinobacterial strains from the NBC collection.</title>
        <authorList>
            <person name="Joergensen T.S."/>
            <person name="Alvarez Arevalo M."/>
            <person name="Sterndorff E.B."/>
            <person name="Faurdal D."/>
            <person name="Vuksanovic O."/>
            <person name="Mourched A.-S."/>
            <person name="Charusanti P."/>
            <person name="Shaw S."/>
            <person name="Blin K."/>
            <person name="Weber T."/>
        </authorList>
    </citation>
    <scope>NUCLEOTIDE SEQUENCE [LARGE SCALE GENOMIC DNA]</scope>
    <source>
        <strain evidence="3 4">NBC_00156</strain>
    </source>
</reference>
<evidence type="ECO:0000313" key="4">
    <source>
        <dbReference type="Proteomes" id="UP001622557"/>
    </source>
</evidence>
<accession>A0ABZ1L086</accession>
<keyword evidence="1" id="KW-0175">Coiled coil</keyword>
<keyword evidence="2" id="KW-0472">Membrane</keyword>
<evidence type="ECO:0000313" key="3">
    <source>
        <dbReference type="EMBL" id="WTQ85349.1"/>
    </source>
</evidence>